<dbReference type="InterPro" id="IPR036097">
    <property type="entry name" value="HisK_dim/P_sf"/>
</dbReference>
<evidence type="ECO:0000256" key="4">
    <source>
        <dbReference type="ARBA" id="ARBA00022553"/>
    </source>
</evidence>
<evidence type="ECO:0000313" key="10">
    <source>
        <dbReference type="EMBL" id="RBP66055.1"/>
    </source>
</evidence>
<comment type="caution">
    <text evidence="10">The sequence shown here is derived from an EMBL/GenBank/DDBJ whole genome shotgun (WGS) entry which is preliminary data.</text>
</comment>
<dbReference type="GO" id="GO:0005886">
    <property type="term" value="C:plasma membrane"/>
    <property type="evidence" value="ECO:0007669"/>
    <property type="project" value="TreeGrafter"/>
</dbReference>
<dbReference type="SUPFAM" id="SSF47384">
    <property type="entry name" value="Homodimeric domain of signal transducing histidine kinase"/>
    <property type="match status" value="1"/>
</dbReference>
<dbReference type="Pfam" id="PF02518">
    <property type="entry name" value="HATPase_c"/>
    <property type="match status" value="1"/>
</dbReference>
<dbReference type="InterPro" id="IPR050351">
    <property type="entry name" value="BphY/WalK/GraS-like"/>
</dbReference>
<keyword evidence="6 10" id="KW-0418">Kinase</keyword>
<dbReference type="SMART" id="SM00388">
    <property type="entry name" value="HisKA"/>
    <property type="match status" value="1"/>
</dbReference>
<dbReference type="CDD" id="cd00075">
    <property type="entry name" value="HATPase"/>
    <property type="match status" value="1"/>
</dbReference>
<evidence type="ECO:0000259" key="9">
    <source>
        <dbReference type="PROSITE" id="PS50109"/>
    </source>
</evidence>
<dbReference type="SMART" id="SM00387">
    <property type="entry name" value="HATPase_c"/>
    <property type="match status" value="1"/>
</dbReference>
<dbReference type="Gene3D" id="3.30.565.10">
    <property type="entry name" value="Histidine kinase-like ATPase, C-terminal domain"/>
    <property type="match status" value="1"/>
</dbReference>
<dbReference type="PROSITE" id="PS50109">
    <property type="entry name" value="HIS_KIN"/>
    <property type="match status" value="1"/>
</dbReference>
<proteinExistence type="predicted"/>
<dbReference type="CDD" id="cd00082">
    <property type="entry name" value="HisKA"/>
    <property type="match status" value="1"/>
</dbReference>
<evidence type="ECO:0000256" key="1">
    <source>
        <dbReference type="ARBA" id="ARBA00000085"/>
    </source>
</evidence>
<dbReference type="GO" id="GO:0004721">
    <property type="term" value="F:phosphoprotein phosphatase activity"/>
    <property type="evidence" value="ECO:0007669"/>
    <property type="project" value="TreeGrafter"/>
</dbReference>
<keyword evidence="8" id="KW-0812">Transmembrane</keyword>
<dbReference type="Proteomes" id="UP000253490">
    <property type="component" value="Unassembled WGS sequence"/>
</dbReference>
<evidence type="ECO:0000313" key="11">
    <source>
        <dbReference type="Proteomes" id="UP000253490"/>
    </source>
</evidence>
<reference evidence="10 11" key="1">
    <citation type="submission" date="2018-06" db="EMBL/GenBank/DDBJ databases">
        <title>Genomic Encyclopedia of Type Strains, Phase IV (KMG-IV): sequencing the most valuable type-strain genomes for metagenomic binning, comparative biology and taxonomic classification.</title>
        <authorList>
            <person name="Goeker M."/>
        </authorList>
    </citation>
    <scope>NUCLEOTIDE SEQUENCE [LARGE SCALE GENOMIC DNA]</scope>
    <source>
        <strain evidence="10 11">DSM 22112</strain>
    </source>
</reference>
<dbReference type="EC" id="2.7.13.3" evidence="3"/>
<accession>A0A366I949</accession>
<dbReference type="PANTHER" id="PTHR45453:SF1">
    <property type="entry name" value="PHOSPHATE REGULON SENSOR PROTEIN PHOR"/>
    <property type="match status" value="1"/>
</dbReference>
<dbReference type="InterPro" id="IPR005467">
    <property type="entry name" value="His_kinase_dom"/>
</dbReference>
<evidence type="ECO:0000256" key="6">
    <source>
        <dbReference type="ARBA" id="ARBA00022777"/>
    </source>
</evidence>
<dbReference type="AlphaFoldDB" id="A0A366I949"/>
<evidence type="ECO:0000256" key="2">
    <source>
        <dbReference type="ARBA" id="ARBA00004370"/>
    </source>
</evidence>
<dbReference type="GO" id="GO:0000155">
    <property type="term" value="F:phosphorelay sensor kinase activity"/>
    <property type="evidence" value="ECO:0007669"/>
    <property type="project" value="InterPro"/>
</dbReference>
<organism evidence="10 11">
    <name type="scientific">Alkalibaculum bacchi</name>
    <dbReference type="NCBI Taxonomy" id="645887"/>
    <lineage>
        <taxon>Bacteria</taxon>
        <taxon>Bacillati</taxon>
        <taxon>Bacillota</taxon>
        <taxon>Clostridia</taxon>
        <taxon>Eubacteriales</taxon>
        <taxon>Eubacteriaceae</taxon>
        <taxon>Alkalibaculum</taxon>
    </lineage>
</organism>
<dbReference type="InterPro" id="IPR036890">
    <property type="entry name" value="HATPase_C_sf"/>
</dbReference>
<evidence type="ECO:0000256" key="5">
    <source>
        <dbReference type="ARBA" id="ARBA00022679"/>
    </source>
</evidence>
<comment type="catalytic activity">
    <reaction evidence="1">
        <text>ATP + protein L-histidine = ADP + protein N-phospho-L-histidine.</text>
        <dbReference type="EC" id="2.7.13.3"/>
    </reaction>
</comment>
<dbReference type="GO" id="GO:0016036">
    <property type="term" value="P:cellular response to phosphate starvation"/>
    <property type="evidence" value="ECO:0007669"/>
    <property type="project" value="TreeGrafter"/>
</dbReference>
<dbReference type="Pfam" id="PF00512">
    <property type="entry name" value="HisKA"/>
    <property type="match status" value="1"/>
</dbReference>
<dbReference type="PRINTS" id="PR00344">
    <property type="entry name" value="BCTRLSENSOR"/>
</dbReference>
<dbReference type="Gene3D" id="1.10.287.130">
    <property type="match status" value="1"/>
</dbReference>
<protein>
    <recommendedName>
        <fullName evidence="3">histidine kinase</fullName>
        <ecNumber evidence="3">2.7.13.3</ecNumber>
    </recommendedName>
</protein>
<feature type="transmembrane region" description="Helical" evidence="8">
    <location>
        <begin position="12"/>
        <end position="31"/>
    </location>
</feature>
<dbReference type="FunFam" id="3.30.565.10:FF:000006">
    <property type="entry name" value="Sensor histidine kinase WalK"/>
    <property type="match status" value="1"/>
</dbReference>
<keyword evidence="7" id="KW-0902">Two-component regulatory system</keyword>
<keyword evidence="8" id="KW-1133">Transmembrane helix</keyword>
<keyword evidence="4" id="KW-0597">Phosphoprotein</keyword>
<gene>
    <name evidence="10" type="ORF">DES36_106168</name>
</gene>
<comment type="subcellular location">
    <subcellularLocation>
        <location evidence="2">Membrane</location>
    </subcellularLocation>
</comment>
<evidence type="ECO:0000256" key="3">
    <source>
        <dbReference type="ARBA" id="ARBA00012438"/>
    </source>
</evidence>
<feature type="domain" description="Histidine kinase" evidence="9">
    <location>
        <begin position="176"/>
        <end position="390"/>
    </location>
</feature>
<keyword evidence="5" id="KW-0808">Transferase</keyword>
<evidence type="ECO:0000256" key="7">
    <source>
        <dbReference type="ARBA" id="ARBA00023012"/>
    </source>
</evidence>
<keyword evidence="11" id="KW-1185">Reference proteome</keyword>
<sequence length="390" mass="45448">MDGQSYKKVIRYIIIWLILVTVLSIGIGIMVKKGTQVYHMQMDEMIIFYPEQQQVLEESFEYYITEMKIITLHFWLFLIAVSIMSFSLCYCIQISKDRKKKCENKNDLKRISEQLEQFKKGNYRLVPSLISMESHNNKTNEWMKIEDLLRELGYYFTTLREQLDREENGTKSLITDISHQLKTPLSSLRMSHELAQEAELTHEERRQFLLMEEQEINKLEILLEELVHLSRLENHMIEIKPELSGIKKTLSEAINQVYMKAYSKDIKIQIDIKNDVNVKHDPKWTVEAISNVLDNAIKYSNAGSCVSIGVHKLPNLVMIDIEDEGMGIPTEELHRIFQRFYRGKSASSQVKEGAGIGLYLTRKIIDEQGGMIVAKRKLHNGTIFRITLPI</sequence>
<evidence type="ECO:0000256" key="8">
    <source>
        <dbReference type="SAM" id="Phobius"/>
    </source>
</evidence>
<dbReference type="PANTHER" id="PTHR45453">
    <property type="entry name" value="PHOSPHATE REGULON SENSOR PROTEIN PHOR"/>
    <property type="match status" value="1"/>
</dbReference>
<feature type="transmembrane region" description="Helical" evidence="8">
    <location>
        <begin position="72"/>
        <end position="92"/>
    </location>
</feature>
<dbReference type="SUPFAM" id="SSF55874">
    <property type="entry name" value="ATPase domain of HSP90 chaperone/DNA topoisomerase II/histidine kinase"/>
    <property type="match status" value="1"/>
</dbReference>
<dbReference type="InterPro" id="IPR004358">
    <property type="entry name" value="Sig_transdc_His_kin-like_C"/>
</dbReference>
<keyword evidence="8" id="KW-0472">Membrane</keyword>
<dbReference type="EMBL" id="QNRX01000006">
    <property type="protein sequence ID" value="RBP66055.1"/>
    <property type="molecule type" value="Genomic_DNA"/>
</dbReference>
<name>A0A366I949_9FIRM</name>
<dbReference type="OrthoDB" id="9773956at2"/>
<dbReference type="InterPro" id="IPR003594">
    <property type="entry name" value="HATPase_dom"/>
</dbReference>
<dbReference type="InterPro" id="IPR003661">
    <property type="entry name" value="HisK_dim/P_dom"/>
</dbReference>